<evidence type="ECO:0000313" key="1">
    <source>
        <dbReference type="EMBL" id="KAJ1348467.1"/>
    </source>
</evidence>
<gene>
    <name evidence="1" type="ORF">KIN20_003769</name>
</gene>
<keyword evidence="2" id="KW-1185">Reference proteome</keyword>
<name>A0AAD5LXE1_PARTN</name>
<organism evidence="1 2">
    <name type="scientific">Parelaphostrongylus tenuis</name>
    <name type="common">Meningeal worm</name>
    <dbReference type="NCBI Taxonomy" id="148309"/>
    <lineage>
        <taxon>Eukaryota</taxon>
        <taxon>Metazoa</taxon>
        <taxon>Ecdysozoa</taxon>
        <taxon>Nematoda</taxon>
        <taxon>Chromadorea</taxon>
        <taxon>Rhabditida</taxon>
        <taxon>Rhabditina</taxon>
        <taxon>Rhabditomorpha</taxon>
        <taxon>Strongyloidea</taxon>
        <taxon>Metastrongylidae</taxon>
        <taxon>Parelaphostrongylus</taxon>
    </lineage>
</organism>
<sequence length="187" mass="21574">MDSPSHPSLWVVNMYARNGLPASKATHCDRKRPATMKARKGKWKISKRGQIDEDEELNQLLPAQLTQYEESLLRLALEMYIRDEILKWPQIVKSWLNVHDRLSRVRLEEDMVHTPSLLSESYLHKPCFPARQRNLGKEFGADSGRGVRFSNARRFTVCPDRQEAVLPDKMKSHQARILTAIVLALNS</sequence>
<evidence type="ECO:0000313" key="2">
    <source>
        <dbReference type="Proteomes" id="UP001196413"/>
    </source>
</evidence>
<accession>A0AAD5LXE1</accession>
<dbReference type="Proteomes" id="UP001196413">
    <property type="component" value="Unassembled WGS sequence"/>
</dbReference>
<reference evidence="1" key="1">
    <citation type="submission" date="2021-06" db="EMBL/GenBank/DDBJ databases">
        <title>Parelaphostrongylus tenuis whole genome reference sequence.</title>
        <authorList>
            <person name="Garwood T.J."/>
            <person name="Larsen P.A."/>
            <person name="Fountain-Jones N.M."/>
            <person name="Garbe J.R."/>
            <person name="Macchietto M.G."/>
            <person name="Kania S.A."/>
            <person name="Gerhold R.W."/>
            <person name="Richards J.E."/>
            <person name="Wolf T.M."/>
        </authorList>
    </citation>
    <scope>NUCLEOTIDE SEQUENCE</scope>
    <source>
        <strain evidence="1">MNPRO001-30</strain>
        <tissue evidence="1">Meninges</tissue>
    </source>
</reference>
<dbReference type="AlphaFoldDB" id="A0AAD5LXE1"/>
<protein>
    <submittedName>
        <fullName evidence="1">Uncharacterized protein</fullName>
    </submittedName>
</protein>
<dbReference type="EMBL" id="JAHQIW010000510">
    <property type="protein sequence ID" value="KAJ1348467.1"/>
    <property type="molecule type" value="Genomic_DNA"/>
</dbReference>
<comment type="caution">
    <text evidence="1">The sequence shown here is derived from an EMBL/GenBank/DDBJ whole genome shotgun (WGS) entry which is preliminary data.</text>
</comment>
<proteinExistence type="predicted"/>